<accession>A0A0G3GYS4</accession>
<dbReference type="Proteomes" id="UP000035199">
    <property type="component" value="Chromosome"/>
</dbReference>
<reference evidence="4 5" key="1">
    <citation type="journal article" date="2015" name="Genome Announc.">
        <title>Complete Genome Sequence of the Type Strain Corynebacterium mustelae DSM 45274, Isolated from Various Tissues of a Male Ferret with Lethal Sepsis.</title>
        <authorList>
            <person name="Ruckert C."/>
            <person name="Eimer J."/>
            <person name="Winkler A."/>
            <person name="Tauch A."/>
        </authorList>
    </citation>
    <scope>NUCLEOTIDE SEQUENCE [LARGE SCALE GENOMIC DNA]</scope>
    <source>
        <strain evidence="4 5">DSM 45274</strain>
    </source>
</reference>
<evidence type="ECO:0000256" key="1">
    <source>
        <dbReference type="ARBA" id="ARBA00022679"/>
    </source>
</evidence>
<dbReference type="PROSITE" id="PS51186">
    <property type="entry name" value="GNAT"/>
    <property type="match status" value="1"/>
</dbReference>
<dbReference type="EMBL" id="CP011542">
    <property type="protein sequence ID" value="AKK05660.1"/>
    <property type="molecule type" value="Genomic_DNA"/>
</dbReference>
<dbReference type="PATRIC" id="fig|571915.4.peg.1410"/>
<feature type="domain" description="N-acetyltransferase" evidence="3">
    <location>
        <begin position="6"/>
        <end position="165"/>
    </location>
</feature>
<evidence type="ECO:0000313" key="4">
    <source>
        <dbReference type="EMBL" id="AKK05660.1"/>
    </source>
</evidence>
<evidence type="ECO:0000256" key="2">
    <source>
        <dbReference type="ARBA" id="ARBA00023315"/>
    </source>
</evidence>
<dbReference type="InterPro" id="IPR051556">
    <property type="entry name" value="N-term/lysine_N-AcTrnsfr"/>
</dbReference>
<dbReference type="Gene3D" id="3.40.630.30">
    <property type="match status" value="1"/>
</dbReference>
<protein>
    <submittedName>
        <fullName evidence="4">Acetyltransferase</fullName>
    </submittedName>
</protein>
<dbReference type="InterPro" id="IPR000182">
    <property type="entry name" value="GNAT_dom"/>
</dbReference>
<dbReference type="SUPFAM" id="SSF55729">
    <property type="entry name" value="Acyl-CoA N-acyltransferases (Nat)"/>
    <property type="match status" value="1"/>
</dbReference>
<keyword evidence="5" id="KW-1185">Reference proteome</keyword>
<keyword evidence="2" id="KW-0012">Acyltransferase</keyword>
<dbReference type="STRING" id="571915.CMUST_06625"/>
<gene>
    <name evidence="4" type="ORF">CMUST_06625</name>
</gene>
<dbReference type="OrthoDB" id="4553064at2"/>
<dbReference type="PANTHER" id="PTHR42919:SF8">
    <property type="entry name" value="N-ALPHA-ACETYLTRANSFERASE 50"/>
    <property type="match status" value="1"/>
</dbReference>
<proteinExistence type="predicted"/>
<dbReference type="PANTHER" id="PTHR42919">
    <property type="entry name" value="N-ALPHA-ACETYLTRANSFERASE"/>
    <property type="match status" value="1"/>
</dbReference>
<dbReference type="CDD" id="cd04301">
    <property type="entry name" value="NAT_SF"/>
    <property type="match status" value="1"/>
</dbReference>
<dbReference type="Pfam" id="PF00583">
    <property type="entry name" value="Acetyltransf_1"/>
    <property type="match status" value="1"/>
</dbReference>
<sequence>MTSRNFTIVETTESDRTYIARLNYITDVRGDETAEVCEGFLDDVRYYVDEWQPENGGFVAYDTTRIPAGGVWIRWGTATNHGYGHVLEGVPELCIAVEERFRNRGLGTKLLLNTIELAKELGARGISLCVGQDNPRAHKLYNRVGFKEVCFDNETGYYTLAINFTPPSDLLA</sequence>
<organism evidence="4 5">
    <name type="scientific">Corynebacterium mustelae</name>
    <dbReference type="NCBI Taxonomy" id="571915"/>
    <lineage>
        <taxon>Bacteria</taxon>
        <taxon>Bacillati</taxon>
        <taxon>Actinomycetota</taxon>
        <taxon>Actinomycetes</taxon>
        <taxon>Mycobacteriales</taxon>
        <taxon>Corynebacteriaceae</taxon>
        <taxon>Corynebacterium</taxon>
    </lineage>
</organism>
<evidence type="ECO:0000313" key="5">
    <source>
        <dbReference type="Proteomes" id="UP000035199"/>
    </source>
</evidence>
<dbReference type="GO" id="GO:0016747">
    <property type="term" value="F:acyltransferase activity, transferring groups other than amino-acyl groups"/>
    <property type="evidence" value="ECO:0007669"/>
    <property type="project" value="InterPro"/>
</dbReference>
<dbReference type="InterPro" id="IPR016181">
    <property type="entry name" value="Acyl_CoA_acyltransferase"/>
</dbReference>
<name>A0A0G3GYS4_9CORY</name>
<evidence type="ECO:0000259" key="3">
    <source>
        <dbReference type="PROSITE" id="PS51186"/>
    </source>
</evidence>
<dbReference type="AlphaFoldDB" id="A0A0G3GYS4"/>
<reference evidence="5" key="2">
    <citation type="submission" date="2015-05" db="EMBL/GenBank/DDBJ databases">
        <title>Complete genome sequence of Corynebacterium mustelae DSM 45274, isolated from various tissues of a male ferret with lethal sepsis.</title>
        <authorList>
            <person name="Ruckert C."/>
            <person name="Albersmeier A."/>
            <person name="Winkler A."/>
            <person name="Tauch A."/>
        </authorList>
    </citation>
    <scope>NUCLEOTIDE SEQUENCE [LARGE SCALE GENOMIC DNA]</scope>
    <source>
        <strain evidence="5">DSM 45274</strain>
    </source>
</reference>
<dbReference type="KEGG" id="cmv:CMUST_06625"/>
<dbReference type="RefSeq" id="WP_047261831.1">
    <property type="nucleotide sequence ID" value="NZ_CP011542.1"/>
</dbReference>
<keyword evidence="1 4" id="KW-0808">Transferase</keyword>